<accession>A0A2U3EHU6</accession>
<reference evidence="2" key="3">
    <citation type="submission" date="2023-11" db="EMBL/GenBank/DDBJ databases">
        <authorList>
            <person name="Beijen E."/>
            <person name="Ohm R.A."/>
        </authorList>
    </citation>
    <scope>NUCLEOTIDE SEQUENCE</scope>
    <source>
        <strain evidence="2">CBS 150709</strain>
    </source>
</reference>
<reference evidence="3 4" key="2">
    <citation type="journal article" date="2016" name="Front. Microbiol.">
        <title>Genome and transcriptome sequences reveal the specific parasitism of the nematophagous Purpureocillium lilacinum 36-1.</title>
        <authorList>
            <person name="Xie J."/>
            <person name="Li S."/>
            <person name="Mo C."/>
            <person name="Xiao X."/>
            <person name="Peng D."/>
            <person name="Wang G."/>
            <person name="Xiao Y."/>
        </authorList>
    </citation>
    <scope>NUCLEOTIDE SEQUENCE [LARGE SCALE GENOMIC DNA]</scope>
    <source>
        <strain evidence="3 4">36-1</strain>
    </source>
</reference>
<reference evidence="3" key="1">
    <citation type="submission" date="2015-05" db="EMBL/GenBank/DDBJ databases">
        <authorList>
            <person name="Wang D.B."/>
            <person name="Wang M."/>
        </authorList>
    </citation>
    <scope>NUCLEOTIDE SEQUENCE</scope>
    <source>
        <strain evidence="3">36-1</strain>
    </source>
</reference>
<feature type="compositionally biased region" description="Low complexity" evidence="1">
    <location>
        <begin position="16"/>
        <end position="30"/>
    </location>
</feature>
<comment type="caution">
    <text evidence="3">The sequence shown here is derived from an EMBL/GenBank/DDBJ whole genome shotgun (WGS) entry which is preliminary data.</text>
</comment>
<feature type="compositionally biased region" description="Basic and acidic residues" evidence="1">
    <location>
        <begin position="1"/>
        <end position="15"/>
    </location>
</feature>
<gene>
    <name evidence="3" type="ORF">PCL_09365</name>
    <name evidence="2" type="ORF">Purlil1_706</name>
</gene>
<evidence type="ECO:0000313" key="2">
    <source>
        <dbReference type="EMBL" id="KAK4095010.1"/>
    </source>
</evidence>
<evidence type="ECO:0000256" key="1">
    <source>
        <dbReference type="SAM" id="MobiDB-lite"/>
    </source>
</evidence>
<dbReference type="AlphaFoldDB" id="A0A2U3EHU6"/>
<dbReference type="Proteomes" id="UP001287286">
    <property type="component" value="Unassembled WGS sequence"/>
</dbReference>
<keyword evidence="5" id="KW-1185">Reference proteome</keyword>
<dbReference type="Proteomes" id="UP000245956">
    <property type="component" value="Unassembled WGS sequence"/>
</dbReference>
<evidence type="ECO:0000313" key="3">
    <source>
        <dbReference type="EMBL" id="PWI74089.1"/>
    </source>
</evidence>
<sequence length="86" mass="9300">MSDACVRARGERENTHTQTQTHTHAQRAASHSLAAAAAACAATDARVLRPFNDLQRALSSVRRTSGLAITAEHARREIDAPAQLQR</sequence>
<name>A0A2U3EHU6_PURLI</name>
<reference evidence="2 5" key="4">
    <citation type="journal article" date="2024" name="Microbiol. Resour. Announc.">
        <title>Genome annotations for the ascomycete fungi Trichoderma harzianum, Trichoderma aggressivum, and Purpureocillium lilacinum.</title>
        <authorList>
            <person name="Beijen E.P.W."/>
            <person name="Ohm R.A."/>
        </authorList>
    </citation>
    <scope>NUCLEOTIDE SEQUENCE [LARGE SCALE GENOMIC DNA]</scope>
    <source>
        <strain evidence="2 5">CBS 150709</strain>
    </source>
</reference>
<organism evidence="3 4">
    <name type="scientific">Purpureocillium lilacinum</name>
    <name type="common">Paecilomyces lilacinus</name>
    <dbReference type="NCBI Taxonomy" id="33203"/>
    <lineage>
        <taxon>Eukaryota</taxon>
        <taxon>Fungi</taxon>
        <taxon>Dikarya</taxon>
        <taxon>Ascomycota</taxon>
        <taxon>Pezizomycotina</taxon>
        <taxon>Sordariomycetes</taxon>
        <taxon>Hypocreomycetidae</taxon>
        <taxon>Hypocreales</taxon>
        <taxon>Ophiocordycipitaceae</taxon>
        <taxon>Purpureocillium</taxon>
    </lineage>
</organism>
<proteinExistence type="predicted"/>
<evidence type="ECO:0000313" key="5">
    <source>
        <dbReference type="Proteomes" id="UP001287286"/>
    </source>
</evidence>
<protein>
    <submittedName>
        <fullName evidence="3">Uncharacterized protein</fullName>
    </submittedName>
</protein>
<feature type="region of interest" description="Disordered" evidence="1">
    <location>
        <begin position="1"/>
        <end position="30"/>
    </location>
</feature>
<dbReference type="EMBL" id="JAWRVI010000002">
    <property type="protein sequence ID" value="KAK4095010.1"/>
    <property type="molecule type" value="Genomic_DNA"/>
</dbReference>
<evidence type="ECO:0000313" key="4">
    <source>
        <dbReference type="Proteomes" id="UP000245956"/>
    </source>
</evidence>
<dbReference type="EMBL" id="LCWV01000004">
    <property type="protein sequence ID" value="PWI74089.1"/>
    <property type="molecule type" value="Genomic_DNA"/>
</dbReference>